<gene>
    <name evidence="1" type="ORF">SMN809_LOCUS45600</name>
</gene>
<accession>A0A8S3BBM0</accession>
<organism evidence="1 2">
    <name type="scientific">Rotaria magnacalcarata</name>
    <dbReference type="NCBI Taxonomy" id="392030"/>
    <lineage>
        <taxon>Eukaryota</taxon>
        <taxon>Metazoa</taxon>
        <taxon>Spiralia</taxon>
        <taxon>Gnathifera</taxon>
        <taxon>Rotifera</taxon>
        <taxon>Eurotatoria</taxon>
        <taxon>Bdelloidea</taxon>
        <taxon>Philodinida</taxon>
        <taxon>Philodinidae</taxon>
        <taxon>Rotaria</taxon>
    </lineage>
</organism>
<evidence type="ECO:0000313" key="2">
    <source>
        <dbReference type="Proteomes" id="UP000676336"/>
    </source>
</evidence>
<evidence type="ECO:0000313" key="1">
    <source>
        <dbReference type="EMBL" id="CAF4762642.1"/>
    </source>
</evidence>
<proteinExistence type="predicted"/>
<dbReference type="Proteomes" id="UP000676336">
    <property type="component" value="Unassembled WGS sequence"/>
</dbReference>
<reference evidence="1" key="1">
    <citation type="submission" date="2021-02" db="EMBL/GenBank/DDBJ databases">
        <authorList>
            <person name="Nowell W R."/>
        </authorList>
    </citation>
    <scope>NUCLEOTIDE SEQUENCE</scope>
</reference>
<protein>
    <submittedName>
        <fullName evidence="1">Uncharacterized protein</fullName>
    </submittedName>
</protein>
<sequence length="24" mass="2781">MPTPIKIPIVEVEEEEIQEQQEAT</sequence>
<comment type="caution">
    <text evidence="1">The sequence shown here is derived from an EMBL/GenBank/DDBJ whole genome shotgun (WGS) entry which is preliminary data.</text>
</comment>
<feature type="non-terminal residue" evidence="1">
    <location>
        <position position="1"/>
    </location>
</feature>
<name>A0A8S3BBM0_9BILA</name>
<dbReference type="EMBL" id="CAJOBI010139865">
    <property type="protein sequence ID" value="CAF4762642.1"/>
    <property type="molecule type" value="Genomic_DNA"/>
</dbReference>
<dbReference type="AlphaFoldDB" id="A0A8S3BBM0"/>